<sequence>MDEKRMTVDLRSDTVTRPTPGMLDAMMSAEVGDDVFGEDETVNKLENKTAEIFGMEAGLFCPSGTMTNQIAIKCFTNPLEEVICDETAHVYRYEGGGIAFNSSASVRLLYGDRGRLNPDLIEPHINPDNIHYPKSSLIVLENTVNRGGGSYYTTDQIAPIYHLCRLKGLSLHLDGARIFNALVETKNDPKEYGDMFDGISVCLSKGLGAPVGSVLLGSKELIHKAKRVRKVMGGGWRQAGFMAAAGIYALDNNIERLAEDHKRAKVLGETVGGLSYVKSVMPVDTNIVIFELDGHYKSEDFVEHLNHSGIKCNTFGKQMIRFVTHLDLNDSMLEYTFEILKKIH</sequence>
<organism evidence="7 8">
    <name type="scientific">Daejeonella lutea</name>
    <dbReference type="NCBI Taxonomy" id="572036"/>
    <lineage>
        <taxon>Bacteria</taxon>
        <taxon>Pseudomonadati</taxon>
        <taxon>Bacteroidota</taxon>
        <taxon>Sphingobacteriia</taxon>
        <taxon>Sphingobacteriales</taxon>
        <taxon>Sphingobacteriaceae</taxon>
        <taxon>Daejeonella</taxon>
    </lineage>
</organism>
<dbReference type="NCBIfam" id="NF041359">
    <property type="entry name" value="GntG_guanitoxin"/>
    <property type="match status" value="1"/>
</dbReference>
<dbReference type="PANTHER" id="PTHR48097:SF9">
    <property type="entry name" value="L-THREONINE ALDOLASE"/>
    <property type="match status" value="1"/>
</dbReference>
<dbReference type="RefSeq" id="WP_245803550.1">
    <property type="nucleotide sequence ID" value="NZ_FUYR01000005.1"/>
</dbReference>
<evidence type="ECO:0000256" key="1">
    <source>
        <dbReference type="ARBA" id="ARBA00001933"/>
    </source>
</evidence>
<dbReference type="Gene3D" id="3.90.1150.10">
    <property type="entry name" value="Aspartate Aminotransferase, domain 1"/>
    <property type="match status" value="1"/>
</dbReference>
<proteinExistence type="inferred from homology"/>
<accession>A0A1T5EYW0</accession>
<dbReference type="GO" id="GO:0005829">
    <property type="term" value="C:cytosol"/>
    <property type="evidence" value="ECO:0007669"/>
    <property type="project" value="TreeGrafter"/>
</dbReference>
<evidence type="ECO:0000256" key="4">
    <source>
        <dbReference type="ARBA" id="ARBA00023239"/>
    </source>
</evidence>
<dbReference type="PIRSF" id="PIRSF017617">
    <property type="entry name" value="Thr_aldolase"/>
    <property type="match status" value="1"/>
</dbReference>
<dbReference type="GO" id="GO:0006567">
    <property type="term" value="P:L-threonine catabolic process"/>
    <property type="evidence" value="ECO:0007669"/>
    <property type="project" value="TreeGrafter"/>
</dbReference>
<dbReference type="InterPro" id="IPR015422">
    <property type="entry name" value="PyrdxlP-dep_Trfase_small"/>
</dbReference>
<comment type="cofactor">
    <cofactor evidence="1">
        <name>pyridoxal 5'-phosphate</name>
        <dbReference type="ChEBI" id="CHEBI:597326"/>
    </cofactor>
</comment>
<dbReference type="Proteomes" id="UP000189981">
    <property type="component" value="Unassembled WGS sequence"/>
</dbReference>
<dbReference type="Gene3D" id="3.40.640.10">
    <property type="entry name" value="Type I PLP-dependent aspartate aminotransferase-like (Major domain)"/>
    <property type="match status" value="1"/>
</dbReference>
<protein>
    <submittedName>
        <fullName evidence="7">L-threonine aldolase</fullName>
    </submittedName>
</protein>
<dbReference type="InterPro" id="IPR015421">
    <property type="entry name" value="PyrdxlP-dep_Trfase_major"/>
</dbReference>
<dbReference type="CDD" id="cd06502">
    <property type="entry name" value="TA_like"/>
    <property type="match status" value="1"/>
</dbReference>
<feature type="modified residue" description="N6-(pyridoxal phosphate)lysine" evidence="5">
    <location>
        <position position="205"/>
    </location>
</feature>
<evidence type="ECO:0000259" key="6">
    <source>
        <dbReference type="Pfam" id="PF01212"/>
    </source>
</evidence>
<reference evidence="8" key="1">
    <citation type="submission" date="2017-02" db="EMBL/GenBank/DDBJ databases">
        <authorList>
            <person name="Varghese N."/>
            <person name="Submissions S."/>
        </authorList>
    </citation>
    <scope>NUCLEOTIDE SEQUENCE [LARGE SCALE GENOMIC DNA]</scope>
    <source>
        <strain evidence="8">DSM 22385</strain>
    </source>
</reference>
<keyword evidence="8" id="KW-1185">Reference proteome</keyword>
<evidence type="ECO:0000313" key="8">
    <source>
        <dbReference type="Proteomes" id="UP000189981"/>
    </source>
</evidence>
<dbReference type="GO" id="GO:0008732">
    <property type="term" value="F:L-allo-threonine aldolase activity"/>
    <property type="evidence" value="ECO:0007669"/>
    <property type="project" value="TreeGrafter"/>
</dbReference>
<keyword evidence="4" id="KW-0456">Lyase</keyword>
<dbReference type="SUPFAM" id="SSF53383">
    <property type="entry name" value="PLP-dependent transferases"/>
    <property type="match status" value="1"/>
</dbReference>
<keyword evidence="3" id="KW-0663">Pyridoxal phosphate</keyword>
<dbReference type="PANTHER" id="PTHR48097">
    <property type="entry name" value="L-THREONINE ALDOLASE-RELATED"/>
    <property type="match status" value="1"/>
</dbReference>
<evidence type="ECO:0000256" key="2">
    <source>
        <dbReference type="ARBA" id="ARBA00006966"/>
    </source>
</evidence>
<dbReference type="FunFam" id="3.40.640.10:FF:000030">
    <property type="entry name" value="Low-specificity L-threonine aldolase"/>
    <property type="match status" value="1"/>
</dbReference>
<dbReference type="InterPro" id="IPR015424">
    <property type="entry name" value="PyrdxlP-dep_Trfase"/>
</dbReference>
<evidence type="ECO:0000256" key="3">
    <source>
        <dbReference type="ARBA" id="ARBA00022898"/>
    </source>
</evidence>
<name>A0A1T5EYW0_9SPHI</name>
<gene>
    <name evidence="7" type="ORF">SAMN05661099_3309</name>
</gene>
<dbReference type="EMBL" id="FUYR01000005">
    <property type="protein sequence ID" value="SKB89123.1"/>
    <property type="molecule type" value="Genomic_DNA"/>
</dbReference>
<dbReference type="InterPro" id="IPR001597">
    <property type="entry name" value="ArAA_b-elim_lyase/Thr_aldolase"/>
</dbReference>
<evidence type="ECO:0000313" key="7">
    <source>
        <dbReference type="EMBL" id="SKB89123.1"/>
    </source>
</evidence>
<dbReference type="Pfam" id="PF01212">
    <property type="entry name" value="Beta_elim_lyase"/>
    <property type="match status" value="1"/>
</dbReference>
<evidence type="ECO:0000256" key="5">
    <source>
        <dbReference type="PIRSR" id="PIRSR017617-1"/>
    </source>
</evidence>
<dbReference type="InterPro" id="IPR023603">
    <property type="entry name" value="Low_specificity_L-TA-like"/>
</dbReference>
<dbReference type="AlphaFoldDB" id="A0A1T5EYW0"/>
<dbReference type="STRING" id="572036.SAMN05661099_3309"/>
<dbReference type="GO" id="GO:0006545">
    <property type="term" value="P:glycine biosynthetic process"/>
    <property type="evidence" value="ECO:0007669"/>
    <property type="project" value="TreeGrafter"/>
</dbReference>
<comment type="similarity">
    <text evidence="2">Belongs to the threonine aldolase family.</text>
</comment>
<feature type="domain" description="Aromatic amino acid beta-eliminating lyase/threonine aldolase" evidence="6">
    <location>
        <begin position="9"/>
        <end position="292"/>
    </location>
</feature>